<organism evidence="1 2">
    <name type="scientific">Pluteus cervinus</name>
    <dbReference type="NCBI Taxonomy" id="181527"/>
    <lineage>
        <taxon>Eukaryota</taxon>
        <taxon>Fungi</taxon>
        <taxon>Dikarya</taxon>
        <taxon>Basidiomycota</taxon>
        <taxon>Agaricomycotina</taxon>
        <taxon>Agaricomycetes</taxon>
        <taxon>Agaricomycetidae</taxon>
        <taxon>Agaricales</taxon>
        <taxon>Pluteineae</taxon>
        <taxon>Pluteaceae</taxon>
        <taxon>Pluteus</taxon>
    </lineage>
</organism>
<dbReference type="Proteomes" id="UP000308600">
    <property type="component" value="Unassembled WGS sequence"/>
</dbReference>
<evidence type="ECO:0000313" key="2">
    <source>
        <dbReference type="Proteomes" id="UP000308600"/>
    </source>
</evidence>
<protein>
    <submittedName>
        <fullName evidence="1">Uncharacterized protein</fullName>
    </submittedName>
</protein>
<evidence type="ECO:0000313" key="1">
    <source>
        <dbReference type="EMBL" id="TFK59353.1"/>
    </source>
</evidence>
<dbReference type="EMBL" id="ML209004">
    <property type="protein sequence ID" value="TFK59353.1"/>
    <property type="molecule type" value="Genomic_DNA"/>
</dbReference>
<name>A0ACD3A130_9AGAR</name>
<reference evidence="1 2" key="1">
    <citation type="journal article" date="2019" name="Nat. Ecol. Evol.">
        <title>Megaphylogeny resolves global patterns of mushroom evolution.</title>
        <authorList>
            <person name="Varga T."/>
            <person name="Krizsan K."/>
            <person name="Foldi C."/>
            <person name="Dima B."/>
            <person name="Sanchez-Garcia M."/>
            <person name="Sanchez-Ramirez S."/>
            <person name="Szollosi G.J."/>
            <person name="Szarkandi J.G."/>
            <person name="Papp V."/>
            <person name="Albert L."/>
            <person name="Andreopoulos W."/>
            <person name="Angelini C."/>
            <person name="Antonin V."/>
            <person name="Barry K.W."/>
            <person name="Bougher N.L."/>
            <person name="Buchanan P."/>
            <person name="Buyck B."/>
            <person name="Bense V."/>
            <person name="Catcheside P."/>
            <person name="Chovatia M."/>
            <person name="Cooper J."/>
            <person name="Damon W."/>
            <person name="Desjardin D."/>
            <person name="Finy P."/>
            <person name="Geml J."/>
            <person name="Haridas S."/>
            <person name="Hughes K."/>
            <person name="Justo A."/>
            <person name="Karasinski D."/>
            <person name="Kautmanova I."/>
            <person name="Kiss B."/>
            <person name="Kocsube S."/>
            <person name="Kotiranta H."/>
            <person name="LaButti K.M."/>
            <person name="Lechner B.E."/>
            <person name="Liimatainen K."/>
            <person name="Lipzen A."/>
            <person name="Lukacs Z."/>
            <person name="Mihaltcheva S."/>
            <person name="Morgado L.N."/>
            <person name="Niskanen T."/>
            <person name="Noordeloos M.E."/>
            <person name="Ohm R.A."/>
            <person name="Ortiz-Santana B."/>
            <person name="Ovrebo C."/>
            <person name="Racz N."/>
            <person name="Riley R."/>
            <person name="Savchenko A."/>
            <person name="Shiryaev A."/>
            <person name="Soop K."/>
            <person name="Spirin V."/>
            <person name="Szebenyi C."/>
            <person name="Tomsovsky M."/>
            <person name="Tulloss R.E."/>
            <person name="Uehling J."/>
            <person name="Grigoriev I.V."/>
            <person name="Vagvolgyi C."/>
            <person name="Papp T."/>
            <person name="Martin F.M."/>
            <person name="Miettinen O."/>
            <person name="Hibbett D.S."/>
            <person name="Nagy L.G."/>
        </authorList>
    </citation>
    <scope>NUCLEOTIDE SEQUENCE [LARGE SCALE GENOMIC DNA]</scope>
    <source>
        <strain evidence="1 2">NL-1719</strain>
    </source>
</reference>
<proteinExistence type="predicted"/>
<sequence length="995" mass="111736">MPLPRPGESPTTRTSTAVIDWNDLPTRFGIPLPPSSYAPSVAFQATNFTNATSLSSDASSMRSTPLTASSSASGGSSSMGLQRKSSTSGVSTDDEAEPEGTTKAPLGRQRHKFYNSPGQTNWFEVLMVGNESTIPEPGAFKLNGLRDGDLFVVRESPRTIHRMQIYKNNTWSPIQFYDEMIDSAEKTRVLIMKPGGKPSWVLKDTALKNYNSSRQARVTETAQLSDRVSMMVNLGSYRYRPEPVDWLIRNWYFTHRDVCIYNDESTMRLLIVGRHLVELEIGQKSRRHCLVGAVKTETQIGLSRRRVPLALTVTRPPTNSSSRMDTRSYTTPRVSCYFDYDGPRTFVLGLSGWPDPLMVTNFHCHDVVDPATSLRYELWSPNASLSVVFPGVAPKSFSLDRLPSPPRFDGSGGRWDWSLNPQYLQSRTIHRAFIRRINSFYDEPVPSEFWHLADYWESYAHPNIGKPSRRFLDELKSRSKRLTREASNLVRDNGSRIKDFDLAYPPVLSDANFIPLEAPRTWDFHLDHVTQLQRTLKEIAAWILCITKLDKFDWPLQRLTGPFVQGGYPVGDERFMGGWMNEFSNSSVLFLIGSAVPCYFTHRYEEGMDFGETTVFERRNPQVAGFVPSILPAHLLPEFNPYIKLAEDRNAPRLTSTLPYPPPCSFPTPHTDNSRKEKSGSWVTGFRDVVPDVRTGTILWKVEYVGANSIPWTRPPSVSRSQAAGRWGTYHIVNIHGQPCLQEIPAPKVHQHELSGDIWYDRKNQRIIYFQQSLPAVPGLLESQRGDYGRPAPFYPCLGPPYSVQNWRAPVRRSTEWIYASQCPSRDISDQEPPGGRPKCITVDEWMKNMNQRTPVPSSRPARPSRVPIQGDVVMREANPPAAALTTSNLTCIELDSPMTNGTPVVGGSLGTSTSRHPAQELPEPSSSKVRMSLEEWKRKRTLNPTPIPPSVQAQASSVPINTQGDAITHEVNQPALTTTSTSPDTDHPMAESAL</sequence>
<keyword evidence="2" id="KW-1185">Reference proteome</keyword>
<gene>
    <name evidence="1" type="ORF">BDN72DRAFT_905929</name>
</gene>
<accession>A0ACD3A130</accession>